<proteinExistence type="predicted"/>
<dbReference type="CDD" id="cd00093">
    <property type="entry name" value="HTH_XRE"/>
    <property type="match status" value="1"/>
</dbReference>
<keyword evidence="3" id="KW-1185">Reference proteome</keyword>
<dbReference type="SMART" id="SM00530">
    <property type="entry name" value="HTH_XRE"/>
    <property type="match status" value="1"/>
</dbReference>
<evidence type="ECO:0000259" key="1">
    <source>
        <dbReference type="PROSITE" id="PS50943"/>
    </source>
</evidence>
<dbReference type="PROSITE" id="PS50943">
    <property type="entry name" value="HTH_CROC1"/>
    <property type="match status" value="1"/>
</dbReference>
<name>A0ABW5KFX3_9SPHI</name>
<dbReference type="InterPro" id="IPR010982">
    <property type="entry name" value="Lambda_DNA-bd_dom_sf"/>
</dbReference>
<protein>
    <submittedName>
        <fullName evidence="2">Helix-turn-helix domain-containing protein</fullName>
    </submittedName>
</protein>
<dbReference type="Pfam" id="PF01381">
    <property type="entry name" value="HTH_3"/>
    <property type="match status" value="1"/>
</dbReference>
<dbReference type="EMBL" id="JBHULR010000003">
    <property type="protein sequence ID" value="MFD2547726.1"/>
    <property type="molecule type" value="Genomic_DNA"/>
</dbReference>
<reference evidence="3" key="1">
    <citation type="journal article" date="2019" name="Int. J. Syst. Evol. Microbiol.">
        <title>The Global Catalogue of Microorganisms (GCM) 10K type strain sequencing project: providing services to taxonomists for standard genome sequencing and annotation.</title>
        <authorList>
            <consortium name="The Broad Institute Genomics Platform"/>
            <consortium name="The Broad Institute Genome Sequencing Center for Infectious Disease"/>
            <person name="Wu L."/>
            <person name="Ma J."/>
        </authorList>
    </citation>
    <scope>NUCLEOTIDE SEQUENCE [LARGE SCALE GENOMIC DNA]</scope>
    <source>
        <strain evidence="3">KCTC 42662</strain>
    </source>
</reference>
<sequence length="107" mass="12236">MAEQKDETLVMIGQRFKKFRKDNKISQEDIDVVTPVVISRIENGHRMPNVEVLIFIANKYGADINWILTGETVKKTASASSELIARVTLLETRVRMLEKESGKELFK</sequence>
<dbReference type="Gene3D" id="1.10.260.40">
    <property type="entry name" value="lambda repressor-like DNA-binding domains"/>
    <property type="match status" value="1"/>
</dbReference>
<evidence type="ECO:0000313" key="2">
    <source>
        <dbReference type="EMBL" id="MFD2547726.1"/>
    </source>
</evidence>
<dbReference type="SUPFAM" id="SSF47413">
    <property type="entry name" value="lambda repressor-like DNA-binding domains"/>
    <property type="match status" value="1"/>
</dbReference>
<accession>A0ABW5KFX3</accession>
<feature type="domain" description="HTH cro/C1-type" evidence="1">
    <location>
        <begin position="33"/>
        <end position="67"/>
    </location>
</feature>
<dbReference type="RefSeq" id="WP_380902755.1">
    <property type="nucleotide sequence ID" value="NZ_JBHUEG010000007.1"/>
</dbReference>
<organism evidence="2 3">
    <name type="scientific">Sphingobacterium suaedae</name>
    <dbReference type="NCBI Taxonomy" id="1686402"/>
    <lineage>
        <taxon>Bacteria</taxon>
        <taxon>Pseudomonadati</taxon>
        <taxon>Bacteroidota</taxon>
        <taxon>Sphingobacteriia</taxon>
        <taxon>Sphingobacteriales</taxon>
        <taxon>Sphingobacteriaceae</taxon>
        <taxon>Sphingobacterium</taxon>
    </lineage>
</organism>
<dbReference type="Proteomes" id="UP001597545">
    <property type="component" value="Unassembled WGS sequence"/>
</dbReference>
<gene>
    <name evidence="2" type="ORF">ACFSR5_08725</name>
</gene>
<dbReference type="InterPro" id="IPR001387">
    <property type="entry name" value="Cro/C1-type_HTH"/>
</dbReference>
<comment type="caution">
    <text evidence="2">The sequence shown here is derived from an EMBL/GenBank/DDBJ whole genome shotgun (WGS) entry which is preliminary data.</text>
</comment>
<evidence type="ECO:0000313" key="3">
    <source>
        <dbReference type="Proteomes" id="UP001597545"/>
    </source>
</evidence>